<dbReference type="PANTHER" id="PTHR30629">
    <property type="entry name" value="PROPHAGE INTEGRASE"/>
    <property type="match status" value="1"/>
</dbReference>
<dbReference type="InterPro" id="IPR050808">
    <property type="entry name" value="Phage_Integrase"/>
</dbReference>
<evidence type="ECO:0000259" key="3">
    <source>
        <dbReference type="Pfam" id="PF13356"/>
    </source>
</evidence>
<comment type="similarity">
    <text evidence="1">Belongs to the 'phage' integrase family.</text>
</comment>
<dbReference type="GO" id="GO:0003677">
    <property type="term" value="F:DNA binding"/>
    <property type="evidence" value="ECO:0007669"/>
    <property type="project" value="UniProtKB-KW"/>
</dbReference>
<dbReference type="InterPro" id="IPR038488">
    <property type="entry name" value="Integrase_DNA-bd_sf"/>
</dbReference>
<evidence type="ECO:0000313" key="5">
    <source>
        <dbReference type="Proteomes" id="UP001595530"/>
    </source>
</evidence>
<evidence type="ECO:0000256" key="1">
    <source>
        <dbReference type="ARBA" id="ARBA00008857"/>
    </source>
</evidence>
<dbReference type="InterPro" id="IPR025166">
    <property type="entry name" value="Integrase_DNA_bind_dom"/>
</dbReference>
<keyword evidence="2" id="KW-0229">DNA integration</keyword>
<keyword evidence="5" id="KW-1185">Reference proteome</keyword>
<protein>
    <submittedName>
        <fullName evidence="4">Arm DNA-binding domain-containing protein</fullName>
    </submittedName>
</protein>
<dbReference type="RefSeq" id="WP_390330805.1">
    <property type="nucleotide sequence ID" value="NZ_JBHRTP010000007.1"/>
</dbReference>
<dbReference type="Proteomes" id="UP001595530">
    <property type="component" value="Unassembled WGS sequence"/>
</dbReference>
<gene>
    <name evidence="4" type="ORF">ACFOFO_02885</name>
</gene>
<reference evidence="5" key="1">
    <citation type="journal article" date="2019" name="Int. J. Syst. Evol. Microbiol.">
        <title>The Global Catalogue of Microorganisms (GCM) 10K type strain sequencing project: providing services to taxonomists for standard genome sequencing and annotation.</title>
        <authorList>
            <consortium name="The Broad Institute Genomics Platform"/>
            <consortium name="The Broad Institute Genome Sequencing Center for Infectious Disease"/>
            <person name="Wu L."/>
            <person name="Ma J."/>
        </authorList>
    </citation>
    <scope>NUCLEOTIDE SEQUENCE [LARGE SCALE GENOMIC DNA]</scope>
    <source>
        <strain evidence="5">KCTC 42986</strain>
    </source>
</reference>
<proteinExistence type="inferred from homology"/>
<name>A0ABV7EVZ3_9BURK</name>
<dbReference type="EMBL" id="JBHRTP010000007">
    <property type="protein sequence ID" value="MFC3106913.1"/>
    <property type="molecule type" value="Genomic_DNA"/>
</dbReference>
<dbReference type="PANTHER" id="PTHR30629:SF2">
    <property type="entry name" value="PROPHAGE INTEGRASE INTS-RELATED"/>
    <property type="match status" value="1"/>
</dbReference>
<feature type="domain" description="Integrase DNA-binding" evidence="3">
    <location>
        <begin position="8"/>
        <end position="92"/>
    </location>
</feature>
<organism evidence="4 5">
    <name type="scientific">Undibacterium arcticum</name>
    <dbReference type="NCBI Taxonomy" id="1762892"/>
    <lineage>
        <taxon>Bacteria</taxon>
        <taxon>Pseudomonadati</taxon>
        <taxon>Pseudomonadota</taxon>
        <taxon>Betaproteobacteria</taxon>
        <taxon>Burkholderiales</taxon>
        <taxon>Oxalobacteraceae</taxon>
        <taxon>Undibacterium</taxon>
    </lineage>
</organism>
<keyword evidence="4" id="KW-0238">DNA-binding</keyword>
<dbReference type="Gene3D" id="3.30.160.390">
    <property type="entry name" value="Integrase, DNA-binding domain"/>
    <property type="match status" value="1"/>
</dbReference>
<accession>A0ABV7EVZ3</accession>
<dbReference type="Pfam" id="PF13356">
    <property type="entry name" value="Arm-DNA-bind_3"/>
    <property type="match status" value="1"/>
</dbReference>
<evidence type="ECO:0000313" key="4">
    <source>
        <dbReference type="EMBL" id="MFC3106913.1"/>
    </source>
</evidence>
<evidence type="ECO:0000256" key="2">
    <source>
        <dbReference type="ARBA" id="ARBA00022908"/>
    </source>
</evidence>
<sequence>MPKLAVPLTEKQVAELVPKSNVYKIGDGHGLYLLIEPTGKKRWRMIYRRLGKGTALSFGTYPEMSLTNARQQCADAHRLIADGIDPIEQKRERRKQTQAARPITRKFHFSMNDQGDMVIENSSNRLTLTVPQVAALRTFLIAANDETQGD</sequence>
<comment type="caution">
    <text evidence="4">The sequence shown here is derived from an EMBL/GenBank/DDBJ whole genome shotgun (WGS) entry which is preliminary data.</text>
</comment>